<organism evidence="1 2">
    <name type="scientific">Oceaniferula marina</name>
    <dbReference type="NCBI Taxonomy" id="2748318"/>
    <lineage>
        <taxon>Bacteria</taxon>
        <taxon>Pseudomonadati</taxon>
        <taxon>Verrucomicrobiota</taxon>
        <taxon>Verrucomicrobiia</taxon>
        <taxon>Verrucomicrobiales</taxon>
        <taxon>Verrucomicrobiaceae</taxon>
        <taxon>Oceaniferula</taxon>
    </lineage>
</organism>
<dbReference type="Proteomes" id="UP000557872">
    <property type="component" value="Unassembled WGS sequence"/>
</dbReference>
<comment type="caution">
    <text evidence="1">The sequence shown here is derived from an EMBL/GenBank/DDBJ whole genome shotgun (WGS) entry which is preliminary data.</text>
</comment>
<evidence type="ECO:0000313" key="2">
    <source>
        <dbReference type="Proteomes" id="UP000557872"/>
    </source>
</evidence>
<dbReference type="RefSeq" id="WP_178930716.1">
    <property type="nucleotide sequence ID" value="NZ_JACBAZ010000001.1"/>
</dbReference>
<gene>
    <name evidence="1" type="ORF">HW115_01005</name>
</gene>
<dbReference type="AlphaFoldDB" id="A0A851G988"/>
<accession>A0A851G988</accession>
<protein>
    <submittedName>
        <fullName evidence="1">Uncharacterized protein</fullName>
    </submittedName>
</protein>
<keyword evidence="2" id="KW-1185">Reference proteome</keyword>
<proteinExistence type="predicted"/>
<evidence type="ECO:0000313" key="1">
    <source>
        <dbReference type="EMBL" id="NWK54173.1"/>
    </source>
</evidence>
<sequence>MMDAPKQHGGVHKKFSDFRETIFKPVGEKKVDDFVVLGSLVLSVHCFFLPVLEPSFKSFGRTLATLKGMARRPQRQPIPRCSIGCRCCGLRV</sequence>
<name>A0A851G988_9BACT</name>
<reference evidence="1 2" key="1">
    <citation type="submission" date="2020-07" db="EMBL/GenBank/DDBJ databases">
        <title>Roseicoccus Jingziensis gen. nov., sp. nov., isolated from coastal seawater.</title>
        <authorList>
            <person name="Feng X."/>
        </authorList>
    </citation>
    <scope>NUCLEOTIDE SEQUENCE [LARGE SCALE GENOMIC DNA]</scope>
    <source>
        <strain evidence="1 2">N1E253</strain>
    </source>
</reference>
<dbReference type="EMBL" id="JACBAZ010000001">
    <property type="protein sequence ID" value="NWK54173.1"/>
    <property type="molecule type" value="Genomic_DNA"/>
</dbReference>